<keyword evidence="2" id="KW-0472">Membrane</keyword>
<keyword evidence="2" id="KW-1133">Transmembrane helix</keyword>
<keyword evidence="2" id="KW-0812">Transmembrane</keyword>
<evidence type="ECO:0000313" key="4">
    <source>
        <dbReference type="Proteomes" id="UP000188929"/>
    </source>
</evidence>
<name>A0A1V2I9C0_9ACTN</name>
<dbReference type="OrthoDB" id="3209314at2"/>
<feature type="region of interest" description="Disordered" evidence="1">
    <location>
        <begin position="148"/>
        <end position="167"/>
    </location>
</feature>
<keyword evidence="4" id="KW-1185">Reference proteome</keyword>
<comment type="caution">
    <text evidence="3">The sequence shown here is derived from an EMBL/GenBank/DDBJ whole genome shotgun (WGS) entry which is preliminary data.</text>
</comment>
<dbReference type="STRING" id="1834516.BL253_17220"/>
<dbReference type="Proteomes" id="UP000188929">
    <property type="component" value="Unassembled WGS sequence"/>
</dbReference>
<reference evidence="4" key="1">
    <citation type="submission" date="2016-10" db="EMBL/GenBank/DDBJ databases">
        <title>Frankia sp. NRRL B-16386 Genome sequencing.</title>
        <authorList>
            <person name="Ghodhbane-Gtari F."/>
            <person name="Swanson E."/>
            <person name="Gueddou A."/>
            <person name="Hezbri K."/>
            <person name="Ktari K."/>
            <person name="Nouioui I."/>
            <person name="Morris K."/>
            <person name="Simpson S."/>
            <person name="Abebe-Akele F."/>
            <person name="Thomas K."/>
            <person name="Gtari M."/>
            <person name="Tisa L.S."/>
        </authorList>
    </citation>
    <scope>NUCLEOTIDE SEQUENCE [LARGE SCALE GENOMIC DNA]</scope>
    <source>
        <strain evidence="4">NRRL B-16386</strain>
    </source>
</reference>
<accession>A0A1V2I9C0</accession>
<feature type="transmembrane region" description="Helical" evidence="2">
    <location>
        <begin position="251"/>
        <end position="272"/>
    </location>
</feature>
<organism evidence="3 4">
    <name type="scientific">Pseudofrankia asymbiotica</name>
    <dbReference type="NCBI Taxonomy" id="1834516"/>
    <lineage>
        <taxon>Bacteria</taxon>
        <taxon>Bacillati</taxon>
        <taxon>Actinomycetota</taxon>
        <taxon>Actinomycetes</taxon>
        <taxon>Frankiales</taxon>
        <taxon>Frankiaceae</taxon>
        <taxon>Pseudofrankia</taxon>
    </lineage>
</organism>
<evidence type="ECO:0000313" key="3">
    <source>
        <dbReference type="EMBL" id="ONH29153.1"/>
    </source>
</evidence>
<feature type="transmembrane region" description="Helical" evidence="2">
    <location>
        <begin position="393"/>
        <end position="414"/>
    </location>
</feature>
<dbReference type="AlphaFoldDB" id="A0A1V2I9C0"/>
<feature type="transmembrane region" description="Helical" evidence="2">
    <location>
        <begin position="217"/>
        <end position="239"/>
    </location>
</feature>
<sequence length="422" mass="43017">MNIGWPRGRAGETSTPRRLLLLAGLVVLATLAVGATAVATVLSQRHTAVTLADRTSPTVVDAVRARALLADADLVAAQSLLPPGSWGPPTVQFQEDIKTAGQALARAAENSTAGEADRAQIQAVNNGLLVRYQGDVYIAANAVDDTPAAPPATGGPAAAGTGTGTGTQAATETVSLTGIYLAYASDLMREPTGILSTVAAFQARNSANLPDEGTAPWALLGGHLAAAVALLVLLARAQVFLRRRFHRAMSLGLLGAAVVLVLLAGGLTVLTLRTSHDIDRGVRETTAVACLWQAREAAAITEQDRTFDEYAPTLSRGAVLPAATDIQNDPDGQDGGAATDGCDGQAGVAAVGQADGGGPAAVYQARDARLGVLVGERTTALDDALDGAIPGAGLPWVMAAGTLALLALGAFAFWPRIREYGS</sequence>
<dbReference type="RefSeq" id="WP_076818185.1">
    <property type="nucleotide sequence ID" value="NZ_MOMC01000034.1"/>
</dbReference>
<gene>
    <name evidence="3" type="ORF">BL253_17220</name>
</gene>
<evidence type="ECO:0000256" key="2">
    <source>
        <dbReference type="SAM" id="Phobius"/>
    </source>
</evidence>
<dbReference type="EMBL" id="MOMC01000034">
    <property type="protein sequence ID" value="ONH29153.1"/>
    <property type="molecule type" value="Genomic_DNA"/>
</dbReference>
<protein>
    <submittedName>
        <fullName evidence="3">Uncharacterized protein</fullName>
    </submittedName>
</protein>
<proteinExistence type="predicted"/>
<feature type="compositionally biased region" description="Low complexity" evidence="1">
    <location>
        <begin position="151"/>
        <end position="167"/>
    </location>
</feature>
<evidence type="ECO:0000256" key="1">
    <source>
        <dbReference type="SAM" id="MobiDB-lite"/>
    </source>
</evidence>